<evidence type="ECO:0000313" key="3">
    <source>
        <dbReference type="EMBL" id="ETJ44071.1"/>
    </source>
</evidence>
<feature type="transmembrane region" description="Helical" evidence="1">
    <location>
        <begin position="91"/>
        <end position="109"/>
    </location>
</feature>
<keyword evidence="1" id="KW-1133">Transmembrane helix</keyword>
<evidence type="ECO:0000256" key="1">
    <source>
        <dbReference type="SAM" id="Phobius"/>
    </source>
</evidence>
<organism evidence="3">
    <name type="scientific">human gut metagenome</name>
    <dbReference type="NCBI Taxonomy" id="408170"/>
    <lineage>
        <taxon>unclassified sequences</taxon>
        <taxon>metagenomes</taxon>
        <taxon>organismal metagenomes</taxon>
    </lineage>
</organism>
<accession>W1YP12</accession>
<keyword evidence="1" id="KW-0812">Transmembrane</keyword>
<keyword evidence="1" id="KW-0472">Membrane</keyword>
<gene>
    <name evidence="3" type="ORF">Q604_UNBC01897G0001</name>
</gene>
<reference evidence="3" key="1">
    <citation type="submission" date="2013-12" db="EMBL/GenBank/DDBJ databases">
        <title>A Varibaculum cambriense genome reconstructed from a premature infant gut community with otherwise low bacterial novelty that shifts toward anaerobic metabolism during the third week of life.</title>
        <authorList>
            <person name="Brown C.T."/>
            <person name="Sharon I."/>
            <person name="Thomas B.C."/>
            <person name="Castelle C.J."/>
            <person name="Morowitz M.J."/>
            <person name="Banfield J.F."/>
        </authorList>
    </citation>
    <scope>NUCLEOTIDE SEQUENCE</scope>
</reference>
<protein>
    <submittedName>
        <fullName evidence="3">MFS transporter</fullName>
    </submittedName>
</protein>
<dbReference type="EMBL" id="AZMM01001897">
    <property type="protein sequence ID" value="ETJ44071.1"/>
    <property type="molecule type" value="Genomic_DNA"/>
</dbReference>
<sequence length="110" mass="10632">PVPHSAPSSQVPGAQPPAPDRPLRALVQAAGGSFLALGFLGRLPAAMNQLGMLLIVSASGRGLALAGSIVAAVGLGTAAGAPLVGRLVDRIGAVRVLACALVVQALALAG</sequence>
<dbReference type="GO" id="GO:0022857">
    <property type="term" value="F:transmembrane transporter activity"/>
    <property type="evidence" value="ECO:0007669"/>
    <property type="project" value="InterPro"/>
</dbReference>
<dbReference type="SUPFAM" id="SSF103473">
    <property type="entry name" value="MFS general substrate transporter"/>
    <property type="match status" value="1"/>
</dbReference>
<proteinExistence type="predicted"/>
<dbReference type="PANTHER" id="PTHR23542">
    <property type="match status" value="1"/>
</dbReference>
<feature type="domain" description="Major facilitator superfamily (MFS) profile" evidence="2">
    <location>
        <begin position="25"/>
        <end position="110"/>
    </location>
</feature>
<dbReference type="PROSITE" id="PS50850">
    <property type="entry name" value="MFS"/>
    <property type="match status" value="1"/>
</dbReference>
<feature type="non-terminal residue" evidence="3">
    <location>
        <position position="110"/>
    </location>
</feature>
<feature type="non-terminal residue" evidence="3">
    <location>
        <position position="1"/>
    </location>
</feature>
<comment type="caution">
    <text evidence="3">The sequence shown here is derived from an EMBL/GenBank/DDBJ whole genome shotgun (WGS) entry which is preliminary data.</text>
</comment>
<dbReference type="AlphaFoldDB" id="W1YP12"/>
<name>W1YP12_9ZZZZ</name>
<dbReference type="InterPro" id="IPR020846">
    <property type="entry name" value="MFS_dom"/>
</dbReference>
<evidence type="ECO:0000259" key="2">
    <source>
        <dbReference type="PROSITE" id="PS50850"/>
    </source>
</evidence>
<dbReference type="PANTHER" id="PTHR23542:SF1">
    <property type="entry name" value="MAJOR FACILITATOR SUPERFAMILY (MFS) PROFILE DOMAIN-CONTAINING PROTEIN"/>
    <property type="match status" value="1"/>
</dbReference>
<feature type="transmembrane region" description="Helical" evidence="1">
    <location>
        <begin position="63"/>
        <end position="85"/>
    </location>
</feature>
<dbReference type="InterPro" id="IPR036259">
    <property type="entry name" value="MFS_trans_sf"/>
</dbReference>